<dbReference type="RefSeq" id="WP_108372881.1">
    <property type="nucleotide sequence ID" value="NZ_CP028811.1"/>
</dbReference>
<dbReference type="EMBL" id="CP028811">
    <property type="protein sequence ID" value="AWA31161.1"/>
    <property type="molecule type" value="Genomic_DNA"/>
</dbReference>
<evidence type="ECO:0000313" key="1">
    <source>
        <dbReference type="EMBL" id="AWA31161.1"/>
    </source>
</evidence>
<reference evidence="1 2" key="1">
    <citation type="submission" date="2018-04" db="EMBL/GenBank/DDBJ databases">
        <title>Genome sequencing of Flavobacterium sp. HYN0048.</title>
        <authorList>
            <person name="Yi H."/>
            <person name="Baek C."/>
        </authorList>
    </citation>
    <scope>NUCLEOTIDE SEQUENCE [LARGE SCALE GENOMIC DNA]</scope>
    <source>
        <strain evidence="1 2">HYN0048</strain>
    </source>
</reference>
<proteinExistence type="predicted"/>
<dbReference type="KEGG" id="fmg:HYN48_14250"/>
<name>A0A2S0RJ53_9FLAO</name>
<accession>A0A2S0RJ53</accession>
<dbReference type="PROSITE" id="PS51257">
    <property type="entry name" value="PROKAR_LIPOPROTEIN"/>
    <property type="match status" value="1"/>
</dbReference>
<organism evidence="1 2">
    <name type="scientific">Flavobacterium magnum</name>
    <dbReference type="NCBI Taxonomy" id="2162713"/>
    <lineage>
        <taxon>Bacteria</taxon>
        <taxon>Pseudomonadati</taxon>
        <taxon>Bacteroidota</taxon>
        <taxon>Flavobacteriia</taxon>
        <taxon>Flavobacteriales</taxon>
        <taxon>Flavobacteriaceae</taxon>
        <taxon>Flavobacterium</taxon>
    </lineage>
</organism>
<dbReference type="AlphaFoldDB" id="A0A2S0RJ53"/>
<gene>
    <name evidence="1" type="ORF">HYN48_14250</name>
</gene>
<protein>
    <recommendedName>
        <fullName evidence="3">Lipoprotein</fullName>
    </recommendedName>
</protein>
<sequence length="140" mass="16368">MKKIIFVFLLIFMSCKTTNEIRYVNQYDCSLEYLDSKFEFKFELIEFHENFAYCATEGIPYALLIGKTDDPRLPKKISVFSQCNNNHYTVGEKMIIVPKENPTKSTSLKPIYFTKDTIVNSVKFRKIIGCENKIIWGNPK</sequence>
<keyword evidence="2" id="KW-1185">Reference proteome</keyword>
<dbReference type="Proteomes" id="UP000244193">
    <property type="component" value="Chromosome"/>
</dbReference>
<evidence type="ECO:0000313" key="2">
    <source>
        <dbReference type="Proteomes" id="UP000244193"/>
    </source>
</evidence>
<evidence type="ECO:0008006" key="3">
    <source>
        <dbReference type="Google" id="ProtNLM"/>
    </source>
</evidence>
<dbReference type="OrthoDB" id="1452116at2"/>